<dbReference type="AlphaFoldDB" id="A0A368KEY3"/>
<dbReference type="OrthoDB" id="8750771at2"/>
<accession>A0A368KEY3</accession>
<name>A0A368KEY3_9GAMM</name>
<sequence length="179" mass="20095">MHLELPKVRLESFKDFAKHYLMIVLSILTALGLEAWIEHAHHVHAAEVASLRIDAEIRSNLDAIDSSLTQDARQVKRLAAIRDSLIQDFKAHAPEAIIAQHIQSQVSAGNFNLNLNWPTLRHEAWDVAVADQSASWIDRERIQRYSAVYANQRDVGIGLSTNLALAMDGPRMIDTLTDL</sequence>
<evidence type="ECO:0000313" key="2">
    <source>
        <dbReference type="Proteomes" id="UP000252387"/>
    </source>
</evidence>
<gene>
    <name evidence="1" type="ORF">DEO45_10905</name>
</gene>
<organism evidence="1 2">
    <name type="scientific">Rhodanobacter denitrificans</name>
    <dbReference type="NCBI Taxonomy" id="666685"/>
    <lineage>
        <taxon>Bacteria</taxon>
        <taxon>Pseudomonadati</taxon>
        <taxon>Pseudomonadota</taxon>
        <taxon>Gammaproteobacteria</taxon>
        <taxon>Lysobacterales</taxon>
        <taxon>Rhodanobacteraceae</taxon>
        <taxon>Rhodanobacter</taxon>
    </lineage>
</organism>
<comment type="caution">
    <text evidence="1">The sequence shown here is derived from an EMBL/GenBank/DDBJ whole genome shotgun (WGS) entry which is preliminary data.</text>
</comment>
<dbReference type="Proteomes" id="UP000252387">
    <property type="component" value="Unassembled WGS sequence"/>
</dbReference>
<keyword evidence="2" id="KW-1185">Reference proteome</keyword>
<dbReference type="RefSeq" id="WP_114343439.1">
    <property type="nucleotide sequence ID" value="NZ_QFWQ01000006.1"/>
</dbReference>
<reference evidence="1 2" key="1">
    <citation type="submission" date="2018-05" db="EMBL/GenBank/DDBJ databases">
        <title>Draft genome sequence of Rhodanobacter denitrificans Yn1 isolated from gold copper mine.</title>
        <authorList>
            <person name="Yang N."/>
            <person name="Mazhar H.S."/>
            <person name="Rensing C."/>
        </authorList>
    </citation>
    <scope>NUCLEOTIDE SEQUENCE [LARGE SCALE GENOMIC DNA]</scope>
    <source>
        <strain evidence="1 2">Yn1</strain>
    </source>
</reference>
<protein>
    <recommendedName>
        <fullName evidence="3">Methyl-accepting chemotaxis protein</fullName>
    </recommendedName>
</protein>
<dbReference type="EMBL" id="QFWQ01000006">
    <property type="protein sequence ID" value="RCS29656.1"/>
    <property type="molecule type" value="Genomic_DNA"/>
</dbReference>
<proteinExistence type="predicted"/>
<evidence type="ECO:0000313" key="1">
    <source>
        <dbReference type="EMBL" id="RCS29656.1"/>
    </source>
</evidence>
<evidence type="ECO:0008006" key="3">
    <source>
        <dbReference type="Google" id="ProtNLM"/>
    </source>
</evidence>